<protein>
    <submittedName>
        <fullName evidence="1">Uncharacterized protein</fullName>
    </submittedName>
</protein>
<organism evidence="1 2">
    <name type="scientific">Helianthus annuus</name>
    <name type="common">Common sunflower</name>
    <dbReference type="NCBI Taxonomy" id="4232"/>
    <lineage>
        <taxon>Eukaryota</taxon>
        <taxon>Viridiplantae</taxon>
        <taxon>Streptophyta</taxon>
        <taxon>Embryophyta</taxon>
        <taxon>Tracheophyta</taxon>
        <taxon>Spermatophyta</taxon>
        <taxon>Magnoliopsida</taxon>
        <taxon>eudicotyledons</taxon>
        <taxon>Gunneridae</taxon>
        <taxon>Pentapetalae</taxon>
        <taxon>asterids</taxon>
        <taxon>campanulids</taxon>
        <taxon>Asterales</taxon>
        <taxon>Asteraceae</taxon>
        <taxon>Asteroideae</taxon>
        <taxon>Heliantheae alliance</taxon>
        <taxon>Heliantheae</taxon>
        <taxon>Helianthus</taxon>
    </lineage>
</organism>
<evidence type="ECO:0000313" key="2">
    <source>
        <dbReference type="Proteomes" id="UP000215914"/>
    </source>
</evidence>
<name>A0A251UFS6_HELAN</name>
<evidence type="ECO:0000313" key="1">
    <source>
        <dbReference type="EMBL" id="OTG21141.1"/>
    </source>
</evidence>
<dbReference type="AlphaFoldDB" id="A0A251UFS6"/>
<dbReference type="EMBL" id="CM007896">
    <property type="protein sequence ID" value="OTG21141.1"/>
    <property type="molecule type" value="Genomic_DNA"/>
</dbReference>
<reference evidence="2" key="1">
    <citation type="journal article" date="2017" name="Nature">
        <title>The sunflower genome provides insights into oil metabolism, flowering and Asterid evolution.</title>
        <authorList>
            <person name="Badouin H."/>
            <person name="Gouzy J."/>
            <person name="Grassa C.J."/>
            <person name="Murat F."/>
            <person name="Staton S.E."/>
            <person name="Cottret L."/>
            <person name="Lelandais-Briere C."/>
            <person name="Owens G.L."/>
            <person name="Carrere S."/>
            <person name="Mayjonade B."/>
            <person name="Legrand L."/>
            <person name="Gill N."/>
            <person name="Kane N.C."/>
            <person name="Bowers J.E."/>
            <person name="Hubner S."/>
            <person name="Bellec A."/>
            <person name="Berard A."/>
            <person name="Berges H."/>
            <person name="Blanchet N."/>
            <person name="Boniface M.C."/>
            <person name="Brunel D."/>
            <person name="Catrice O."/>
            <person name="Chaidir N."/>
            <person name="Claudel C."/>
            <person name="Donnadieu C."/>
            <person name="Faraut T."/>
            <person name="Fievet G."/>
            <person name="Helmstetter N."/>
            <person name="King M."/>
            <person name="Knapp S.J."/>
            <person name="Lai Z."/>
            <person name="Le Paslier M.C."/>
            <person name="Lippi Y."/>
            <person name="Lorenzon L."/>
            <person name="Mandel J.R."/>
            <person name="Marage G."/>
            <person name="Marchand G."/>
            <person name="Marquand E."/>
            <person name="Bret-Mestries E."/>
            <person name="Morien E."/>
            <person name="Nambeesan S."/>
            <person name="Nguyen T."/>
            <person name="Pegot-Espagnet P."/>
            <person name="Pouilly N."/>
            <person name="Raftis F."/>
            <person name="Sallet E."/>
            <person name="Schiex T."/>
            <person name="Thomas J."/>
            <person name="Vandecasteele C."/>
            <person name="Vares D."/>
            <person name="Vear F."/>
            <person name="Vautrin S."/>
            <person name="Crespi M."/>
            <person name="Mangin B."/>
            <person name="Burke J.M."/>
            <person name="Salse J."/>
            <person name="Munos S."/>
            <person name="Vincourt P."/>
            <person name="Rieseberg L.H."/>
            <person name="Langlade N.B."/>
        </authorList>
    </citation>
    <scope>NUCLEOTIDE SEQUENCE [LARGE SCALE GENOMIC DNA]</scope>
    <source>
        <strain evidence="2">cv. SF193</strain>
    </source>
</reference>
<dbReference type="InParanoid" id="A0A251UFS6"/>
<proteinExistence type="predicted"/>
<dbReference type="Proteomes" id="UP000215914">
    <property type="component" value="Chromosome 7"/>
</dbReference>
<accession>A0A251UFS6</accession>
<gene>
    <name evidence="1" type="ORF">HannXRQ_Chr07g0200881</name>
</gene>
<sequence>MATTNGDYKPIMFPGLVLSRLSFCQVTPIFVVASTDYHNYTVARVLFLRIWAEHYGDL</sequence>
<keyword evidence="2" id="KW-1185">Reference proteome</keyword>